<proteinExistence type="predicted"/>
<comment type="caution">
    <text evidence="1">The sequence shown here is derived from an EMBL/GenBank/DDBJ whole genome shotgun (WGS) entry which is preliminary data.</text>
</comment>
<dbReference type="SUPFAM" id="SSF56784">
    <property type="entry name" value="HAD-like"/>
    <property type="match status" value="1"/>
</dbReference>
<dbReference type="GO" id="GO:0005829">
    <property type="term" value="C:cytosol"/>
    <property type="evidence" value="ECO:0007669"/>
    <property type="project" value="TreeGrafter"/>
</dbReference>
<sequence>MIEMIKMVALDLDGTLLTGEKTISARNESALKKLHSEGIKIVLCTGRPINAIWKYIEQLGLTDSDDYTITFNGALVIQNTEKKVLSQQGISKQKLQLLHDFAETNGLPLDVLDFQAVYPITDLKQSVYQKMLNANIDFVPTDFNQLDNHDFSKAVMATDPAILDATFKKVSQEMFDTYHIVRSQPKILEFLDHDMDKAVGLEALLTNFGWNFDNLMVFGDAENDLGMLKSAEVGVVMDNGKDDIKQQGTDVTGTNDDDGVAQFIENYQYFDKI</sequence>
<evidence type="ECO:0000313" key="2">
    <source>
        <dbReference type="Proteomes" id="UP000051697"/>
    </source>
</evidence>
<dbReference type="GO" id="GO:0016791">
    <property type="term" value="F:phosphatase activity"/>
    <property type="evidence" value="ECO:0007669"/>
    <property type="project" value="TreeGrafter"/>
</dbReference>
<dbReference type="NCBIfam" id="TIGR00099">
    <property type="entry name" value="Cof-subfamily"/>
    <property type="match status" value="1"/>
</dbReference>
<dbReference type="SFLD" id="SFLDG01140">
    <property type="entry name" value="C2.B:_Phosphomannomutase_and_P"/>
    <property type="match status" value="1"/>
</dbReference>
<reference evidence="1 2" key="1">
    <citation type="journal article" date="2015" name="Genome Announc.">
        <title>Expanding the biotechnology potential of lactobacilli through comparative genomics of 213 strains and associated genera.</title>
        <authorList>
            <person name="Sun Z."/>
            <person name="Harris H.M."/>
            <person name="McCann A."/>
            <person name="Guo C."/>
            <person name="Argimon S."/>
            <person name="Zhang W."/>
            <person name="Yang X."/>
            <person name="Jeffery I.B."/>
            <person name="Cooney J.C."/>
            <person name="Kagawa T.F."/>
            <person name="Liu W."/>
            <person name="Song Y."/>
            <person name="Salvetti E."/>
            <person name="Wrobel A."/>
            <person name="Rasinkangas P."/>
            <person name="Parkhill J."/>
            <person name="Rea M.C."/>
            <person name="O'Sullivan O."/>
            <person name="Ritari J."/>
            <person name="Douillard F.P."/>
            <person name="Paul Ross R."/>
            <person name="Yang R."/>
            <person name="Briner A.E."/>
            <person name="Felis G.E."/>
            <person name="de Vos W.M."/>
            <person name="Barrangou R."/>
            <person name="Klaenhammer T.R."/>
            <person name="Caufield P.W."/>
            <person name="Cui Y."/>
            <person name="Zhang H."/>
            <person name="O'Toole P.W."/>
        </authorList>
    </citation>
    <scope>NUCLEOTIDE SEQUENCE [LARGE SCALE GENOMIC DNA]</scope>
    <source>
        <strain evidence="1 2">DSM 15707</strain>
    </source>
</reference>
<dbReference type="Gene3D" id="3.30.1240.10">
    <property type="match status" value="1"/>
</dbReference>
<dbReference type="NCBIfam" id="TIGR01484">
    <property type="entry name" value="HAD-SF-IIB"/>
    <property type="match status" value="1"/>
</dbReference>
<dbReference type="CDD" id="cd07516">
    <property type="entry name" value="HAD_Pase"/>
    <property type="match status" value="1"/>
</dbReference>
<dbReference type="GO" id="GO:0000287">
    <property type="term" value="F:magnesium ion binding"/>
    <property type="evidence" value="ECO:0007669"/>
    <property type="project" value="TreeGrafter"/>
</dbReference>
<dbReference type="Gene3D" id="3.40.50.1000">
    <property type="entry name" value="HAD superfamily/HAD-like"/>
    <property type="match status" value="1"/>
</dbReference>
<dbReference type="AlphaFoldDB" id="A0A0R1RV15"/>
<dbReference type="Pfam" id="PF08282">
    <property type="entry name" value="Hydrolase_3"/>
    <property type="match status" value="1"/>
</dbReference>
<protein>
    <recommendedName>
        <fullName evidence="3">HAD superfamily hydrolase</fullName>
    </recommendedName>
</protein>
<dbReference type="PANTHER" id="PTHR10000:SF8">
    <property type="entry name" value="HAD SUPERFAMILY HYDROLASE-LIKE, TYPE 3"/>
    <property type="match status" value="1"/>
</dbReference>
<dbReference type="Proteomes" id="UP000051697">
    <property type="component" value="Unassembled WGS sequence"/>
</dbReference>
<gene>
    <name evidence="1" type="ORF">FC70_GL000350</name>
</gene>
<evidence type="ECO:0000313" key="1">
    <source>
        <dbReference type="EMBL" id="KRL57877.1"/>
    </source>
</evidence>
<accession>A0A0R1RV15</accession>
<dbReference type="InterPro" id="IPR000150">
    <property type="entry name" value="Cof"/>
</dbReference>
<dbReference type="SFLD" id="SFLDS00003">
    <property type="entry name" value="Haloacid_Dehalogenase"/>
    <property type="match status" value="1"/>
</dbReference>
<dbReference type="PANTHER" id="PTHR10000">
    <property type="entry name" value="PHOSPHOSERINE PHOSPHATASE"/>
    <property type="match status" value="1"/>
</dbReference>
<organism evidence="1 2">
    <name type="scientific">Paucilactobacillus oligofermentans DSM 15707 = LMG 22743</name>
    <dbReference type="NCBI Taxonomy" id="1423778"/>
    <lineage>
        <taxon>Bacteria</taxon>
        <taxon>Bacillati</taxon>
        <taxon>Bacillota</taxon>
        <taxon>Bacilli</taxon>
        <taxon>Lactobacillales</taxon>
        <taxon>Lactobacillaceae</taxon>
        <taxon>Paucilactobacillus</taxon>
    </lineage>
</organism>
<dbReference type="InterPro" id="IPR023214">
    <property type="entry name" value="HAD_sf"/>
</dbReference>
<dbReference type="PATRIC" id="fig|1423778.4.peg.369"/>
<dbReference type="SFLD" id="SFLDG01144">
    <property type="entry name" value="C2.B.4:_PGP_Like"/>
    <property type="match status" value="1"/>
</dbReference>
<name>A0A0R1RV15_9LACO</name>
<keyword evidence="2" id="KW-1185">Reference proteome</keyword>
<evidence type="ECO:0008006" key="3">
    <source>
        <dbReference type="Google" id="ProtNLM"/>
    </source>
</evidence>
<dbReference type="EMBL" id="AZFE01000003">
    <property type="protein sequence ID" value="KRL57877.1"/>
    <property type="molecule type" value="Genomic_DNA"/>
</dbReference>
<dbReference type="InterPro" id="IPR036412">
    <property type="entry name" value="HAD-like_sf"/>
</dbReference>
<dbReference type="PROSITE" id="PS01229">
    <property type="entry name" value="COF_2"/>
    <property type="match status" value="1"/>
</dbReference>
<dbReference type="InterPro" id="IPR006379">
    <property type="entry name" value="HAD-SF_hydro_IIB"/>
</dbReference>
<dbReference type="STRING" id="1423778.FC70_GL000350"/>